<evidence type="ECO:0000256" key="1">
    <source>
        <dbReference type="ARBA" id="ARBA00022603"/>
    </source>
</evidence>
<protein>
    <submittedName>
        <fullName evidence="3">SAM-dependent methyltransferase</fullName>
    </submittedName>
</protein>
<dbReference type="InterPro" id="IPR029063">
    <property type="entry name" value="SAM-dependent_MTases_sf"/>
</dbReference>
<dbReference type="PANTHER" id="PTHR12049">
    <property type="entry name" value="PROTEIN ARGININE METHYLTRANSFERASE NDUFAF7, MITOCHONDRIAL"/>
    <property type="match status" value="1"/>
</dbReference>
<dbReference type="Gene3D" id="3.40.50.12710">
    <property type="match status" value="1"/>
</dbReference>
<accession>A0A433HJ62</accession>
<organism evidence="3 4">
    <name type="scientific">Peribacillus cavernae</name>
    <dbReference type="NCBI Taxonomy" id="1674310"/>
    <lineage>
        <taxon>Bacteria</taxon>
        <taxon>Bacillati</taxon>
        <taxon>Bacillota</taxon>
        <taxon>Bacilli</taxon>
        <taxon>Bacillales</taxon>
        <taxon>Bacillaceae</taxon>
        <taxon>Peribacillus</taxon>
    </lineage>
</organism>
<dbReference type="AlphaFoldDB" id="A0A433HJ62"/>
<evidence type="ECO:0000256" key="2">
    <source>
        <dbReference type="ARBA" id="ARBA00022679"/>
    </source>
</evidence>
<sequence length="370" mass="42178">MRLKMENNTIELIRQKPDRKITYSEYINSLLYTADTGYYMNNKEKIGKQGDFYTTSNLSDAFGCTLARWLLHVIHEYSIPPVLCEIGGGTGRLAQSILTYIKNNDPAIYNILQYSIVDISPFQRQKQIAALSGFDNVLFIETLASLPVMRGIIFSNELFDALPVHVIEEKQGMLFEVMITEKEGKLAEVFEPLENLEILRFLQQQNISLNEGQRFEVPLEMVSYLESIAGHLQEGFLVTIDYGYTNNQWMEAAHKKGSLRGYFNHQMIENVLLYPAQMDITSHIHFDALTHYGAEFGLKSEELLGQQEFLLQAGILEELRDHSGADPFSETAKRNRAIRDLVVPGGISSYFRVLLQSRGISEIDSLFPKK</sequence>
<dbReference type="GO" id="GO:0035243">
    <property type="term" value="F:protein-arginine omega-N symmetric methyltransferase activity"/>
    <property type="evidence" value="ECO:0007669"/>
    <property type="project" value="TreeGrafter"/>
</dbReference>
<dbReference type="PANTHER" id="PTHR12049:SF7">
    <property type="entry name" value="PROTEIN ARGININE METHYLTRANSFERASE NDUFAF7, MITOCHONDRIAL"/>
    <property type="match status" value="1"/>
</dbReference>
<dbReference type="Pfam" id="PF02636">
    <property type="entry name" value="Methyltransf_28"/>
    <property type="match status" value="1"/>
</dbReference>
<dbReference type="InterPro" id="IPR003788">
    <property type="entry name" value="NDUFAF7"/>
</dbReference>
<keyword evidence="2 3" id="KW-0808">Transferase</keyword>
<dbReference type="OrthoDB" id="9794208at2"/>
<comment type="caution">
    <text evidence="3">The sequence shown here is derived from an EMBL/GenBank/DDBJ whole genome shotgun (WGS) entry which is preliminary data.</text>
</comment>
<keyword evidence="1 3" id="KW-0489">Methyltransferase</keyword>
<evidence type="ECO:0000313" key="4">
    <source>
        <dbReference type="Proteomes" id="UP000267430"/>
    </source>
</evidence>
<dbReference type="SUPFAM" id="SSF53335">
    <property type="entry name" value="S-adenosyl-L-methionine-dependent methyltransferases"/>
    <property type="match status" value="1"/>
</dbReference>
<evidence type="ECO:0000313" key="3">
    <source>
        <dbReference type="EMBL" id="RUQ28397.1"/>
    </source>
</evidence>
<proteinExistence type="predicted"/>
<dbReference type="GO" id="GO:0032259">
    <property type="term" value="P:methylation"/>
    <property type="evidence" value="ECO:0007669"/>
    <property type="project" value="UniProtKB-KW"/>
</dbReference>
<name>A0A433HJ62_9BACI</name>
<keyword evidence="4" id="KW-1185">Reference proteome</keyword>
<gene>
    <name evidence="3" type="ORF">ELQ35_12490</name>
</gene>
<reference evidence="3 4" key="1">
    <citation type="submission" date="2018-12" db="EMBL/GenBank/DDBJ databases">
        <title>Bacillus chawlae sp. nov., Bacillus glennii sp. nov., and Bacillus saganii sp. nov. Isolated from the Vehicle Assembly Building at Kennedy Space Center where the Viking Spacecraft were Assembled.</title>
        <authorList>
            <person name="Seuylemezian A."/>
            <person name="Vaishampayan P."/>
        </authorList>
    </citation>
    <scope>NUCLEOTIDE SEQUENCE [LARGE SCALE GENOMIC DNA]</scope>
    <source>
        <strain evidence="3 4">L5</strain>
    </source>
</reference>
<dbReference type="EMBL" id="RYZZ01000016">
    <property type="protein sequence ID" value="RUQ28397.1"/>
    <property type="molecule type" value="Genomic_DNA"/>
</dbReference>
<dbReference type="InterPro" id="IPR038375">
    <property type="entry name" value="NDUFAF7_sf"/>
</dbReference>
<dbReference type="Proteomes" id="UP000267430">
    <property type="component" value="Unassembled WGS sequence"/>
</dbReference>